<evidence type="ECO:0000256" key="1">
    <source>
        <dbReference type="SAM" id="MobiDB-lite"/>
    </source>
</evidence>
<sequence length="156" mass="18124">MMSSKSQSIPIAPSRYRLLEQRYMQEERAAMIQADYDDFLLYQRIVGGIEKTQEATQCTKLRDLNQQLIDHLHYIRHASSSSRRTYTTGASPPSRISDSARPHQPSRWNFLPRDDCDEYAFEEDYQQDGSIECMPTQSDSFASVDDEETLIFELDL</sequence>
<reference evidence="2" key="1">
    <citation type="submission" date="2023-08" db="EMBL/GenBank/DDBJ databases">
        <authorList>
            <person name="Audoor S."/>
            <person name="Bilcke G."/>
        </authorList>
    </citation>
    <scope>NUCLEOTIDE SEQUENCE</scope>
</reference>
<feature type="compositionally biased region" description="Polar residues" evidence="1">
    <location>
        <begin position="79"/>
        <end position="97"/>
    </location>
</feature>
<comment type="caution">
    <text evidence="2">The sequence shown here is derived from an EMBL/GenBank/DDBJ whole genome shotgun (WGS) entry which is preliminary data.</text>
</comment>
<organism evidence="2 3">
    <name type="scientific">Cylindrotheca closterium</name>
    <dbReference type="NCBI Taxonomy" id="2856"/>
    <lineage>
        <taxon>Eukaryota</taxon>
        <taxon>Sar</taxon>
        <taxon>Stramenopiles</taxon>
        <taxon>Ochrophyta</taxon>
        <taxon>Bacillariophyta</taxon>
        <taxon>Bacillariophyceae</taxon>
        <taxon>Bacillariophycidae</taxon>
        <taxon>Bacillariales</taxon>
        <taxon>Bacillariaceae</taxon>
        <taxon>Cylindrotheca</taxon>
    </lineage>
</organism>
<dbReference type="AlphaFoldDB" id="A0AAD2GE18"/>
<feature type="region of interest" description="Disordered" evidence="1">
    <location>
        <begin position="79"/>
        <end position="107"/>
    </location>
</feature>
<keyword evidence="3" id="KW-1185">Reference proteome</keyword>
<gene>
    <name evidence="2" type="ORF">CYCCA115_LOCUS24106</name>
</gene>
<name>A0AAD2GE18_9STRA</name>
<evidence type="ECO:0000313" key="2">
    <source>
        <dbReference type="EMBL" id="CAJ1970083.1"/>
    </source>
</evidence>
<dbReference type="Proteomes" id="UP001295423">
    <property type="component" value="Unassembled WGS sequence"/>
</dbReference>
<dbReference type="EMBL" id="CAKOGP040002458">
    <property type="protein sequence ID" value="CAJ1970083.1"/>
    <property type="molecule type" value="Genomic_DNA"/>
</dbReference>
<protein>
    <submittedName>
        <fullName evidence="2">Uncharacterized protein</fullName>
    </submittedName>
</protein>
<evidence type="ECO:0000313" key="3">
    <source>
        <dbReference type="Proteomes" id="UP001295423"/>
    </source>
</evidence>
<accession>A0AAD2GE18</accession>
<proteinExistence type="predicted"/>